<dbReference type="Pfam" id="PF18998">
    <property type="entry name" value="Flg_new_2"/>
    <property type="match status" value="1"/>
</dbReference>
<dbReference type="EMBL" id="SLTU01000001">
    <property type="protein sequence ID" value="TDA75253.1"/>
    <property type="molecule type" value="Genomic_DNA"/>
</dbReference>
<sequence length="353" mass="38994">MKQVKFLLLAAFVTMFTGCQNEEIMEQDSEKDKPVPTGDTRIIIEGEGMLETSTRSSDGRVDFTGGYATGAGLYNGTAEPTVAAYPNAGYEVSYFYGGPASEPKRYDYAQNQSSTFRVPLGGQDHTFHCGFKKKKRTLAINADEGGTTAPEGTREYQVEKPITITATPKSGYEFTGWTVIDGDVTIENPGSSTTTVTLHGSNSTITANFKQSIRSITINLDRFYSSTSSMNSGKSYEYLTVSSTDCSGIICRIYGQTKNDMDNMDEVSYPVRIEQNQKVMYAYSEWETINQDGDTREKSATPQSFDIIIDNAIVLSNIKSPSGKQTLDFGEFDGKEITGIGYRMTFQFTSHWE</sequence>
<dbReference type="Proteomes" id="UP000294527">
    <property type="component" value="Unassembled WGS sequence"/>
</dbReference>
<proteinExistence type="predicted"/>
<evidence type="ECO:0000313" key="2">
    <source>
        <dbReference type="EMBL" id="TDA75253.1"/>
    </source>
</evidence>
<comment type="caution">
    <text evidence="2">The sequence shown here is derived from an EMBL/GenBank/DDBJ whole genome shotgun (WGS) entry which is preliminary data.</text>
</comment>
<gene>
    <name evidence="2" type="ORF">E1I98_02090</name>
</gene>
<dbReference type="RefSeq" id="WP_132140361.1">
    <property type="nucleotide sequence ID" value="NZ_CAXSRD010000014.1"/>
</dbReference>
<name>A0A4R4GH11_9BACT</name>
<evidence type="ECO:0000259" key="1">
    <source>
        <dbReference type="Pfam" id="PF18998"/>
    </source>
</evidence>
<organism evidence="2 3">
    <name type="scientific">Phocaeicola dorei</name>
    <dbReference type="NCBI Taxonomy" id="357276"/>
    <lineage>
        <taxon>Bacteria</taxon>
        <taxon>Pseudomonadati</taxon>
        <taxon>Bacteroidota</taxon>
        <taxon>Bacteroidia</taxon>
        <taxon>Bacteroidales</taxon>
        <taxon>Bacteroidaceae</taxon>
        <taxon>Phocaeicola</taxon>
    </lineage>
</organism>
<reference evidence="2 3" key="1">
    <citation type="journal article" date="2019" name="Nat. Microbiol.">
        <title>Genomic variation and strain-specific functional adaptation in the human gut microbiome during early life.</title>
        <authorList>
            <person name="Vatanen T."/>
            <person name="Plichta D.R."/>
            <person name="Somani J."/>
            <person name="Munch P.C."/>
            <person name="Arthur T.D."/>
            <person name="Hall A.B."/>
            <person name="Rudolf S."/>
            <person name="Oakeley E.J."/>
            <person name="Ke X."/>
            <person name="Young R.A."/>
            <person name="Haiser H.J."/>
            <person name="Kolde R."/>
            <person name="Yassour M."/>
            <person name="Luopajarvi K."/>
            <person name="Siljander H."/>
            <person name="Virtanen S.M."/>
            <person name="Ilonen J."/>
            <person name="Uibo R."/>
            <person name="Tillmann V."/>
            <person name="Mokurov S."/>
            <person name="Dorshakova N."/>
            <person name="Porter J.A."/>
            <person name="McHardy A.C."/>
            <person name="Lahdesmaki H."/>
            <person name="Vlamakis H."/>
            <person name="Huttenhower C."/>
            <person name="Knip M."/>
            <person name="Xavier R.J."/>
        </authorList>
    </citation>
    <scope>NUCLEOTIDE SEQUENCE [LARGE SCALE GENOMIC DNA]</scope>
    <source>
        <strain evidence="2 3">RJX1047</strain>
    </source>
</reference>
<feature type="domain" description="Bacterial repeat" evidence="1">
    <location>
        <begin position="137"/>
        <end position="211"/>
    </location>
</feature>
<protein>
    <recommendedName>
        <fullName evidence="1">Bacterial repeat domain-containing protein</fullName>
    </recommendedName>
</protein>
<accession>A0A4R4GH11</accession>
<dbReference type="AlphaFoldDB" id="A0A4R4GH11"/>
<evidence type="ECO:0000313" key="3">
    <source>
        <dbReference type="Proteomes" id="UP000294527"/>
    </source>
</evidence>
<dbReference type="PROSITE" id="PS51257">
    <property type="entry name" value="PROKAR_LIPOPROTEIN"/>
    <property type="match status" value="1"/>
</dbReference>
<dbReference type="InterPro" id="IPR044060">
    <property type="entry name" value="Bacterial_rp_domain"/>
</dbReference>